<sequence length="69" mass="6935">MLAFRTPPSLQASARADAAAARPHILRRAAAQRGGACRAGPDGRSAAADRDGASASGRSIVAAIGQDHQ</sequence>
<name>A0A0D2L6H9_9CHLO</name>
<feature type="region of interest" description="Disordered" evidence="1">
    <location>
        <begin position="31"/>
        <end position="69"/>
    </location>
</feature>
<evidence type="ECO:0000313" key="2">
    <source>
        <dbReference type="EMBL" id="KIZ02544.1"/>
    </source>
</evidence>
<keyword evidence="3" id="KW-1185">Reference proteome</keyword>
<dbReference type="RefSeq" id="XP_013901563.1">
    <property type="nucleotide sequence ID" value="XM_014046109.1"/>
</dbReference>
<evidence type="ECO:0000256" key="1">
    <source>
        <dbReference type="SAM" id="MobiDB-lite"/>
    </source>
</evidence>
<reference evidence="2 3" key="1">
    <citation type="journal article" date="2013" name="BMC Genomics">
        <title>Reconstruction of the lipid metabolism for the microalga Monoraphidium neglectum from its genome sequence reveals characteristics suitable for biofuel production.</title>
        <authorList>
            <person name="Bogen C."/>
            <person name="Al-Dilaimi A."/>
            <person name="Albersmeier A."/>
            <person name="Wichmann J."/>
            <person name="Grundmann M."/>
            <person name="Rupp O."/>
            <person name="Lauersen K.J."/>
            <person name="Blifernez-Klassen O."/>
            <person name="Kalinowski J."/>
            <person name="Goesmann A."/>
            <person name="Mussgnug J.H."/>
            <person name="Kruse O."/>
        </authorList>
    </citation>
    <scope>NUCLEOTIDE SEQUENCE [LARGE SCALE GENOMIC DNA]</scope>
    <source>
        <strain evidence="2 3">SAG 48.87</strain>
    </source>
</reference>
<accession>A0A0D2L6H9</accession>
<gene>
    <name evidence="2" type="ORF">MNEG_5418</name>
</gene>
<dbReference type="Proteomes" id="UP000054498">
    <property type="component" value="Unassembled WGS sequence"/>
</dbReference>
<feature type="compositionally biased region" description="Low complexity" evidence="1">
    <location>
        <begin position="31"/>
        <end position="46"/>
    </location>
</feature>
<dbReference type="EMBL" id="KK101024">
    <property type="protein sequence ID" value="KIZ02544.1"/>
    <property type="molecule type" value="Genomic_DNA"/>
</dbReference>
<dbReference type="AlphaFoldDB" id="A0A0D2L6H9"/>
<evidence type="ECO:0000313" key="3">
    <source>
        <dbReference type="Proteomes" id="UP000054498"/>
    </source>
</evidence>
<proteinExistence type="predicted"/>
<dbReference type="GeneID" id="25738295"/>
<organism evidence="2 3">
    <name type="scientific">Monoraphidium neglectum</name>
    <dbReference type="NCBI Taxonomy" id="145388"/>
    <lineage>
        <taxon>Eukaryota</taxon>
        <taxon>Viridiplantae</taxon>
        <taxon>Chlorophyta</taxon>
        <taxon>core chlorophytes</taxon>
        <taxon>Chlorophyceae</taxon>
        <taxon>CS clade</taxon>
        <taxon>Sphaeropleales</taxon>
        <taxon>Selenastraceae</taxon>
        <taxon>Monoraphidium</taxon>
    </lineage>
</organism>
<protein>
    <submittedName>
        <fullName evidence="2">Uncharacterized protein</fullName>
    </submittedName>
</protein>
<feature type="non-terminal residue" evidence="2">
    <location>
        <position position="69"/>
    </location>
</feature>
<dbReference type="KEGG" id="mng:MNEG_5418"/>